<sequence length="34" mass="3819">MRWTEFKKITEDGRIIKGVNTTSDVGPNEIAIQA</sequence>
<name>A0A383EJ27_9ZZZZ</name>
<gene>
    <name evidence="1" type="ORF">METZ01_LOCUS509595</name>
</gene>
<protein>
    <submittedName>
        <fullName evidence="1">Uncharacterized protein</fullName>
    </submittedName>
</protein>
<reference evidence="1" key="1">
    <citation type="submission" date="2018-05" db="EMBL/GenBank/DDBJ databases">
        <authorList>
            <person name="Lanie J.A."/>
            <person name="Ng W.-L."/>
            <person name="Kazmierczak K.M."/>
            <person name="Andrzejewski T.M."/>
            <person name="Davidsen T.M."/>
            <person name="Wayne K.J."/>
            <person name="Tettelin H."/>
            <person name="Glass J.I."/>
            <person name="Rusch D."/>
            <person name="Podicherti R."/>
            <person name="Tsui H.-C.T."/>
            <person name="Winkler M.E."/>
        </authorList>
    </citation>
    <scope>NUCLEOTIDE SEQUENCE</scope>
</reference>
<dbReference type="EMBL" id="UINC01226308">
    <property type="protein sequence ID" value="SVE56741.1"/>
    <property type="molecule type" value="Genomic_DNA"/>
</dbReference>
<feature type="non-terminal residue" evidence="1">
    <location>
        <position position="34"/>
    </location>
</feature>
<accession>A0A383EJ27</accession>
<evidence type="ECO:0000313" key="1">
    <source>
        <dbReference type="EMBL" id="SVE56741.1"/>
    </source>
</evidence>
<organism evidence="1">
    <name type="scientific">marine metagenome</name>
    <dbReference type="NCBI Taxonomy" id="408172"/>
    <lineage>
        <taxon>unclassified sequences</taxon>
        <taxon>metagenomes</taxon>
        <taxon>ecological metagenomes</taxon>
    </lineage>
</organism>
<dbReference type="AlphaFoldDB" id="A0A383EJ27"/>
<proteinExistence type="predicted"/>